<feature type="chain" id="PRO_5015587204" description="Extracellular serine-rich protein" evidence="3">
    <location>
        <begin position="25"/>
        <end position="391"/>
    </location>
</feature>
<keyword evidence="3" id="KW-0732">Signal</keyword>
<dbReference type="STRING" id="1448308.A0A2T2NT34"/>
<proteinExistence type="predicted"/>
<dbReference type="OrthoDB" id="2331100at2759"/>
<dbReference type="AlphaFoldDB" id="A0A2T2NT34"/>
<keyword evidence="5" id="KW-1185">Reference proteome</keyword>
<feature type="compositionally biased region" description="Low complexity" evidence="1">
    <location>
        <begin position="57"/>
        <end position="76"/>
    </location>
</feature>
<evidence type="ECO:0000256" key="3">
    <source>
        <dbReference type="SAM" id="SignalP"/>
    </source>
</evidence>
<accession>A0A2T2NT34</accession>
<feature type="transmembrane region" description="Helical" evidence="2">
    <location>
        <begin position="244"/>
        <end position="266"/>
    </location>
</feature>
<feature type="region of interest" description="Disordered" evidence="1">
    <location>
        <begin position="192"/>
        <end position="237"/>
    </location>
</feature>
<protein>
    <recommendedName>
        <fullName evidence="6">Extracellular serine-rich protein</fullName>
    </recommendedName>
</protein>
<keyword evidence="2" id="KW-1133">Transmembrane helix</keyword>
<dbReference type="InterPro" id="IPR008972">
    <property type="entry name" value="Cupredoxin"/>
</dbReference>
<reference evidence="4 5" key="1">
    <citation type="journal article" date="2018" name="Front. Microbiol.">
        <title>Genome-Wide Analysis of Corynespora cassiicola Leaf Fall Disease Putative Effectors.</title>
        <authorList>
            <person name="Lopez D."/>
            <person name="Ribeiro S."/>
            <person name="Label P."/>
            <person name="Fumanal B."/>
            <person name="Venisse J.S."/>
            <person name="Kohler A."/>
            <person name="de Oliveira R.R."/>
            <person name="Labutti K."/>
            <person name="Lipzen A."/>
            <person name="Lail K."/>
            <person name="Bauer D."/>
            <person name="Ohm R.A."/>
            <person name="Barry K.W."/>
            <person name="Spatafora J."/>
            <person name="Grigoriev I.V."/>
            <person name="Martin F.M."/>
            <person name="Pujade-Renaud V."/>
        </authorList>
    </citation>
    <scope>NUCLEOTIDE SEQUENCE [LARGE SCALE GENOMIC DNA]</scope>
    <source>
        <strain evidence="4 5">Philippines</strain>
    </source>
</reference>
<feature type="compositionally biased region" description="Low complexity" evidence="1">
    <location>
        <begin position="220"/>
        <end position="237"/>
    </location>
</feature>
<evidence type="ECO:0000256" key="2">
    <source>
        <dbReference type="SAM" id="Phobius"/>
    </source>
</evidence>
<dbReference type="Gene3D" id="2.60.40.420">
    <property type="entry name" value="Cupredoxins - blue copper proteins"/>
    <property type="match status" value="1"/>
</dbReference>
<dbReference type="CDD" id="cd12087">
    <property type="entry name" value="TM_EGFR-like"/>
    <property type="match status" value="1"/>
</dbReference>
<feature type="signal peptide" evidence="3">
    <location>
        <begin position="1"/>
        <end position="24"/>
    </location>
</feature>
<evidence type="ECO:0000256" key="1">
    <source>
        <dbReference type="SAM" id="MobiDB-lite"/>
    </source>
</evidence>
<feature type="region of interest" description="Disordered" evidence="1">
    <location>
        <begin position="55"/>
        <end position="77"/>
    </location>
</feature>
<evidence type="ECO:0000313" key="4">
    <source>
        <dbReference type="EMBL" id="PSN68436.1"/>
    </source>
</evidence>
<name>A0A2T2NT34_CORCC</name>
<evidence type="ECO:0008006" key="6">
    <source>
        <dbReference type="Google" id="ProtNLM"/>
    </source>
</evidence>
<dbReference type="EMBL" id="KZ678134">
    <property type="protein sequence ID" value="PSN68436.1"/>
    <property type="molecule type" value="Genomic_DNA"/>
</dbReference>
<dbReference type="Proteomes" id="UP000240883">
    <property type="component" value="Unassembled WGS sequence"/>
</dbReference>
<dbReference type="InterPro" id="IPR052953">
    <property type="entry name" value="Ser-rich/MCO-related"/>
</dbReference>
<keyword evidence="2" id="KW-0812">Transmembrane</keyword>
<sequence length="391" mass="41285">MGRSWVTRLALPLAMSQLFGTGSAQIDSVLSSVASDVATATEGLMTVPSTLATVTGSASPSSASASESPSPTASREPVMHKIKAGPGAFIFEPAELHNVSVGDIIDFEFYPPDHSVARAEYLNPCVPYEYTGKNKTGFWSTTQWVDTIEDITHWNLTINSTEPIFFYCAAPNSCKGELMVGVINPNETQTLEKQREAAGRSQLQLQPGDPIPKEGTSSLSSPDATGTSSPSSGGGHSPRLSGGAIAGIVVGAVAFLVICAALFFYVGRTKSLKDMMNRKDATVAKPTGVEQQFSPNPAYPYSPAPQQDGFGGPPQYGQHNATDGHPSSWPSPTMHQGHMSMMSGMSQPGMAENKTGYAHQGVPAEMASPEPTFTAELEAPNNDPNKPPPPR</sequence>
<dbReference type="SUPFAM" id="SSF49503">
    <property type="entry name" value="Cupredoxins"/>
    <property type="match status" value="1"/>
</dbReference>
<feature type="compositionally biased region" description="Low complexity" evidence="1">
    <location>
        <begin position="334"/>
        <end position="350"/>
    </location>
</feature>
<dbReference type="PANTHER" id="PTHR34883">
    <property type="entry name" value="SERINE-RICH PROTEIN, PUTATIVE-RELATED-RELATED"/>
    <property type="match status" value="1"/>
</dbReference>
<organism evidence="4 5">
    <name type="scientific">Corynespora cassiicola Philippines</name>
    <dbReference type="NCBI Taxonomy" id="1448308"/>
    <lineage>
        <taxon>Eukaryota</taxon>
        <taxon>Fungi</taxon>
        <taxon>Dikarya</taxon>
        <taxon>Ascomycota</taxon>
        <taxon>Pezizomycotina</taxon>
        <taxon>Dothideomycetes</taxon>
        <taxon>Pleosporomycetidae</taxon>
        <taxon>Pleosporales</taxon>
        <taxon>Corynesporascaceae</taxon>
        <taxon>Corynespora</taxon>
    </lineage>
</organism>
<dbReference type="PANTHER" id="PTHR34883:SF8">
    <property type="entry name" value="EXTRACELLULAR SERINE-RICH PROTEIN (AFU_ORTHOLOGUE AFUA_6G00670)"/>
    <property type="match status" value="1"/>
</dbReference>
<keyword evidence="2" id="KW-0472">Membrane</keyword>
<feature type="region of interest" description="Disordered" evidence="1">
    <location>
        <begin position="284"/>
        <end position="391"/>
    </location>
</feature>
<gene>
    <name evidence="4" type="ORF">BS50DRAFT_573342</name>
</gene>
<evidence type="ECO:0000313" key="5">
    <source>
        <dbReference type="Proteomes" id="UP000240883"/>
    </source>
</evidence>